<dbReference type="AlphaFoldDB" id="A0A284S1B8"/>
<dbReference type="CDD" id="cd09917">
    <property type="entry name" value="F-box_SF"/>
    <property type="match status" value="1"/>
</dbReference>
<proteinExistence type="predicted"/>
<organism evidence="2 3">
    <name type="scientific">Armillaria ostoyae</name>
    <name type="common">Armillaria root rot fungus</name>
    <dbReference type="NCBI Taxonomy" id="47428"/>
    <lineage>
        <taxon>Eukaryota</taxon>
        <taxon>Fungi</taxon>
        <taxon>Dikarya</taxon>
        <taxon>Basidiomycota</taxon>
        <taxon>Agaricomycotina</taxon>
        <taxon>Agaricomycetes</taxon>
        <taxon>Agaricomycetidae</taxon>
        <taxon>Agaricales</taxon>
        <taxon>Marasmiineae</taxon>
        <taxon>Physalacriaceae</taxon>
        <taxon>Armillaria</taxon>
    </lineage>
</organism>
<dbReference type="InterPro" id="IPR032675">
    <property type="entry name" value="LRR_dom_sf"/>
</dbReference>
<dbReference type="InterPro" id="IPR036047">
    <property type="entry name" value="F-box-like_dom_sf"/>
</dbReference>
<name>A0A284S1B8_ARMOS</name>
<evidence type="ECO:0000313" key="3">
    <source>
        <dbReference type="Proteomes" id="UP000219338"/>
    </source>
</evidence>
<dbReference type="Proteomes" id="UP000219338">
    <property type="component" value="Unassembled WGS sequence"/>
</dbReference>
<dbReference type="OMA" id="SKFRFIC"/>
<evidence type="ECO:0000313" key="2">
    <source>
        <dbReference type="EMBL" id="SJL14794.1"/>
    </source>
</evidence>
<dbReference type="PROSITE" id="PS50181">
    <property type="entry name" value="FBOX"/>
    <property type="match status" value="1"/>
</dbReference>
<dbReference type="Pfam" id="PF00646">
    <property type="entry name" value="F-box"/>
    <property type="match status" value="1"/>
</dbReference>
<feature type="domain" description="F-box" evidence="1">
    <location>
        <begin position="10"/>
        <end position="60"/>
    </location>
</feature>
<dbReference type="EMBL" id="FUEG01000025">
    <property type="protein sequence ID" value="SJL14794.1"/>
    <property type="molecule type" value="Genomic_DNA"/>
</dbReference>
<dbReference type="OrthoDB" id="2860640at2759"/>
<dbReference type="InterPro" id="IPR001810">
    <property type="entry name" value="F-box_dom"/>
</dbReference>
<evidence type="ECO:0000259" key="1">
    <source>
        <dbReference type="PROSITE" id="PS50181"/>
    </source>
</evidence>
<dbReference type="SUPFAM" id="SSF81383">
    <property type="entry name" value="F-box domain"/>
    <property type="match status" value="1"/>
</dbReference>
<gene>
    <name evidence="2" type="ORF">ARMOST_18265</name>
</gene>
<accession>A0A284S1B8</accession>
<protein>
    <recommendedName>
        <fullName evidence="1">F-box domain-containing protein</fullName>
    </recommendedName>
</protein>
<keyword evidence="3" id="KW-1185">Reference proteome</keyword>
<sequence length="369" mass="42969">MSSRSSRKRRFRFEDFPVELILEILSHLRVASIKQLSHTSSKFRFICFPVIFEDLSFYSYKTPRNFLTTMRRWRAIPCVRKLSFNDVDSKEISPALLQWCALAQKLKITISNPTLYVPLLSGLGELRVLQLDGVTFQYFTDLFKVLQSLSASVKELRFDNVEFASQSYTNPIPYAGKRIRVERLCVSTPLVLELLLRDESPVDFSDLKVAETKNVGSHSINKLGRRSPRLVRLVIGDPPLESNNESLELTAVKQLNLSFHHLQPGLTPIRDLFKPSKTDLEELTIKLPVEFVTRETREQWESLAVALSRRPRLRAVHIVLWTRWDRRYDAQLLLRELHRAVEPRRHRILEIVANNRFQVTVEGAHWFGY</sequence>
<dbReference type="Gene3D" id="3.80.10.10">
    <property type="entry name" value="Ribonuclease Inhibitor"/>
    <property type="match status" value="1"/>
</dbReference>
<reference evidence="3" key="1">
    <citation type="journal article" date="2017" name="Nat. Ecol. Evol.">
        <title>Genome expansion and lineage-specific genetic innovations in the forest pathogenic fungi Armillaria.</title>
        <authorList>
            <person name="Sipos G."/>
            <person name="Prasanna A.N."/>
            <person name="Walter M.C."/>
            <person name="O'Connor E."/>
            <person name="Balint B."/>
            <person name="Krizsan K."/>
            <person name="Kiss B."/>
            <person name="Hess J."/>
            <person name="Varga T."/>
            <person name="Slot J."/>
            <person name="Riley R."/>
            <person name="Boka B."/>
            <person name="Rigling D."/>
            <person name="Barry K."/>
            <person name="Lee J."/>
            <person name="Mihaltcheva S."/>
            <person name="LaButti K."/>
            <person name="Lipzen A."/>
            <person name="Waldron R."/>
            <person name="Moloney N.M."/>
            <person name="Sperisen C."/>
            <person name="Kredics L."/>
            <person name="Vagvoelgyi C."/>
            <person name="Patrignani A."/>
            <person name="Fitzpatrick D."/>
            <person name="Nagy I."/>
            <person name="Doyle S."/>
            <person name="Anderson J.B."/>
            <person name="Grigoriev I.V."/>
            <person name="Gueldener U."/>
            <person name="Muensterkoetter M."/>
            <person name="Nagy L.G."/>
        </authorList>
    </citation>
    <scope>NUCLEOTIDE SEQUENCE [LARGE SCALE GENOMIC DNA]</scope>
    <source>
        <strain evidence="3">C18/9</strain>
    </source>
</reference>